<evidence type="ECO:0000313" key="4">
    <source>
        <dbReference type="Proteomes" id="UP000501926"/>
    </source>
</evidence>
<dbReference type="EMBL" id="CP049055">
    <property type="protein sequence ID" value="QII13513.1"/>
    <property type="molecule type" value="Genomic_DNA"/>
</dbReference>
<dbReference type="Pfam" id="PF21748">
    <property type="entry name" value="UPF0150"/>
    <property type="match status" value="1"/>
</dbReference>
<dbReference type="EMBL" id="LT934425">
    <property type="protein sequence ID" value="SOH05476.1"/>
    <property type="molecule type" value="Genomic_DNA"/>
</dbReference>
<keyword evidence="3" id="KW-1185">Reference proteome</keyword>
<accession>A0A2C9CII0</accession>
<reference evidence="3" key="2">
    <citation type="submission" date="2017-10" db="EMBL/GenBank/DDBJ databases">
        <authorList>
            <person name="Frank J."/>
        </authorList>
    </citation>
    <scope>NUCLEOTIDE SEQUENCE [LARGE SCALE GENOMIC DNA]</scope>
</reference>
<proteinExistence type="predicted"/>
<dbReference type="Proteomes" id="UP000221734">
    <property type="component" value="Chromosome Kuenenia_stuttgartiensis_MBR1"/>
</dbReference>
<evidence type="ECO:0000313" key="2">
    <source>
        <dbReference type="EMBL" id="SOH05476.1"/>
    </source>
</evidence>
<dbReference type="AlphaFoldDB" id="A0A2C9CII0"/>
<dbReference type="Gene3D" id="3.30.160.250">
    <property type="match status" value="1"/>
</dbReference>
<reference evidence="2" key="1">
    <citation type="submission" date="2017-10" db="EMBL/GenBank/DDBJ databases">
        <authorList>
            <person name="Banno H."/>
            <person name="Chua N.-H."/>
        </authorList>
    </citation>
    <scope>NUCLEOTIDE SEQUENCE [LARGE SCALE GENOMIC DNA]</scope>
    <source>
        <strain evidence="2">Kuenenia_mbr1_ru-nijmegen</strain>
    </source>
</reference>
<protein>
    <submittedName>
        <fullName evidence="2">Uncharacterized protein</fullName>
    </submittedName>
</protein>
<organism evidence="2 3">
    <name type="scientific">Kuenenia stuttgartiensis</name>
    <dbReference type="NCBI Taxonomy" id="174633"/>
    <lineage>
        <taxon>Bacteria</taxon>
        <taxon>Pseudomonadati</taxon>
        <taxon>Planctomycetota</taxon>
        <taxon>Candidatus Brocadiia</taxon>
        <taxon>Candidatus Brocadiales</taxon>
        <taxon>Candidatus Brocadiaceae</taxon>
        <taxon>Candidatus Kuenenia</taxon>
    </lineage>
</organism>
<name>A0A2C9CII0_KUEST</name>
<sequence length="34" mass="4067">MRTEYIHKAMDMAKYGIIEDNHTYWGEMPCFKGV</sequence>
<dbReference type="Proteomes" id="UP000501926">
    <property type="component" value="Chromosome"/>
</dbReference>
<dbReference type="InterPro" id="IPR049389">
    <property type="entry name" value="TTHA0281-like"/>
</dbReference>
<reference evidence="1 4" key="3">
    <citation type="submission" date="2020-02" db="EMBL/GenBank/DDBJ databases">
        <title>Newly sequenced genome of strain CSTR1 showed variability in Candidatus Kuenenia stuttgartiensis genomes.</title>
        <authorList>
            <person name="Ding C."/>
            <person name="Adrian L."/>
        </authorList>
    </citation>
    <scope>NUCLEOTIDE SEQUENCE [LARGE SCALE GENOMIC DNA]</scope>
    <source>
        <strain evidence="1 4">CSTR1</strain>
    </source>
</reference>
<evidence type="ECO:0000313" key="3">
    <source>
        <dbReference type="Proteomes" id="UP000221734"/>
    </source>
</evidence>
<dbReference type="KEGG" id="kst:KSMBR1_2997"/>
<gene>
    <name evidence="1" type="ORF">KsCSTR_41340</name>
    <name evidence="2" type="ORF">KSMBR1_2997</name>
</gene>
<evidence type="ECO:0000313" key="1">
    <source>
        <dbReference type="EMBL" id="QII13513.1"/>
    </source>
</evidence>